<comment type="caution">
    <text evidence="8">Lacks conserved residue(s) required for the propagation of feature annotation.</text>
</comment>
<dbReference type="InterPro" id="IPR016185">
    <property type="entry name" value="PreATP-grasp_dom_sf"/>
</dbReference>
<keyword evidence="4 8" id="KW-0547">Nucleotide-binding</keyword>
<evidence type="ECO:0000256" key="9">
    <source>
        <dbReference type="RuleBase" id="RU361200"/>
    </source>
</evidence>
<dbReference type="SUPFAM" id="SSF51246">
    <property type="entry name" value="Rudiment single hybrid motif"/>
    <property type="match status" value="1"/>
</dbReference>
<dbReference type="PANTHER" id="PTHR11609:SF5">
    <property type="entry name" value="PHOSPHORIBOSYLAMINOIMIDAZOLE CARBOXYLASE"/>
    <property type="match status" value="1"/>
</dbReference>
<evidence type="ECO:0000313" key="11">
    <source>
        <dbReference type="EMBL" id="BAP85621.1"/>
    </source>
</evidence>
<keyword evidence="7" id="KW-0464">Manganese</keyword>
<comment type="pathway">
    <text evidence="8 9">Purine metabolism; IMP biosynthesis via de novo pathway; 5-amino-1-(5-phospho-D-ribosyl)imidazole-4-carboxylate from 5-amino-1-(5-phospho-D-ribosyl)imidazole (N5-CAIR route): step 1/2.</text>
</comment>
<dbReference type="NCBIfam" id="NF004676">
    <property type="entry name" value="PRK06019.1-2"/>
    <property type="match status" value="1"/>
</dbReference>
<gene>
    <name evidence="8 9" type="primary">purK</name>
    <name evidence="11" type="ORF">LOOC260_110820</name>
</gene>
<comment type="cofactor">
    <cofactor evidence="2">
        <name>Mg(2+)</name>
        <dbReference type="ChEBI" id="CHEBI:18420"/>
    </cofactor>
</comment>
<comment type="catalytic activity">
    <reaction evidence="8 9">
        <text>5-amino-1-(5-phospho-beta-D-ribosyl)imidazole + hydrogencarbonate + ATP = 5-carboxyamino-1-(5-phospho-D-ribosyl)imidazole + ADP + phosphate + 2 H(+)</text>
        <dbReference type="Rhea" id="RHEA:19317"/>
        <dbReference type="ChEBI" id="CHEBI:15378"/>
        <dbReference type="ChEBI" id="CHEBI:17544"/>
        <dbReference type="ChEBI" id="CHEBI:30616"/>
        <dbReference type="ChEBI" id="CHEBI:43474"/>
        <dbReference type="ChEBI" id="CHEBI:58730"/>
        <dbReference type="ChEBI" id="CHEBI:137981"/>
        <dbReference type="ChEBI" id="CHEBI:456216"/>
        <dbReference type="EC" id="6.3.4.18"/>
    </reaction>
</comment>
<sequence length="378" mass="41445">MSSNFSKIILPPATIGIVGGGQLGQMMALAAKQMGYKVGVLDPGINCSAGQVADFQITAEYADHQALMELSKKCDVLTYEFENVDVSSLKEAQAYTSLPQGTALLTITGNRINEKNFLKKNGISVTDFTAISDESELAGAIKLIGYPSILKTADGGYDGHGQQNLNSVVDLEASLKLIRQAGCILEKRQPFVKELSVMVTRSLAGNIQIFPVTENIHHHHILYQSIIPARIKGSITKHAQQIAVTIAEKLNLRGVLGVELFLLPNGKLLVNELAPRPHNSGHYSIEACNISQFEAHIRSICGLEIPLIKLNSPAVMMNLLGQHLESARQLMPSRPQWHFHDYGKTEIRQDRKMGHITLVGNDLNKLLAEINQESIWEA</sequence>
<dbReference type="PANTHER" id="PTHR11609">
    <property type="entry name" value="PURINE BIOSYNTHESIS PROTEIN 6/7, PUR6/7"/>
    <property type="match status" value="1"/>
</dbReference>
<dbReference type="GO" id="GO:0005524">
    <property type="term" value="F:ATP binding"/>
    <property type="evidence" value="ECO:0007669"/>
    <property type="project" value="UniProtKB-UniRule"/>
</dbReference>
<feature type="domain" description="ATP-grasp" evidence="10">
    <location>
        <begin position="115"/>
        <end position="301"/>
    </location>
</feature>
<comment type="cofactor">
    <cofactor evidence="1">
        <name>Mn(2+)</name>
        <dbReference type="ChEBI" id="CHEBI:29035"/>
    </cofactor>
</comment>
<dbReference type="InterPro" id="IPR040686">
    <property type="entry name" value="PurK_C"/>
</dbReference>
<dbReference type="GO" id="GO:0034028">
    <property type="term" value="F:5-(carboxyamino)imidazole ribonucleotide synthase activity"/>
    <property type="evidence" value="ECO:0007669"/>
    <property type="project" value="UniProtKB-UniRule"/>
</dbReference>
<organism evidence="11 12">
    <name type="scientific">Paucilactobacillus hokkaidonensis JCM 18461</name>
    <dbReference type="NCBI Taxonomy" id="1291742"/>
    <lineage>
        <taxon>Bacteria</taxon>
        <taxon>Bacillati</taxon>
        <taxon>Bacillota</taxon>
        <taxon>Bacilli</taxon>
        <taxon>Lactobacillales</taxon>
        <taxon>Lactobacillaceae</taxon>
        <taxon>Paucilactobacillus</taxon>
    </lineage>
</organism>
<dbReference type="KEGG" id="lho:LOOC260_110820"/>
<dbReference type="NCBIfam" id="NF004675">
    <property type="entry name" value="PRK06019.1-1"/>
    <property type="match status" value="1"/>
</dbReference>
<dbReference type="HOGENOM" id="CLU_011534_0_1_9"/>
<evidence type="ECO:0000256" key="3">
    <source>
        <dbReference type="ARBA" id="ARBA00022598"/>
    </source>
</evidence>
<feature type="binding site" evidence="8">
    <location>
        <begin position="271"/>
        <end position="272"/>
    </location>
    <ligand>
        <name>ATP</name>
        <dbReference type="ChEBI" id="CHEBI:30616"/>
    </ligand>
</feature>
<dbReference type="InterPro" id="IPR003135">
    <property type="entry name" value="ATP-grasp_carboxylate-amine"/>
</dbReference>
<feature type="binding site" evidence="8">
    <location>
        <position position="151"/>
    </location>
    <ligand>
        <name>ATP</name>
        <dbReference type="ChEBI" id="CHEBI:30616"/>
    </ligand>
</feature>
<dbReference type="SUPFAM" id="SSF52440">
    <property type="entry name" value="PreATP-grasp domain"/>
    <property type="match status" value="1"/>
</dbReference>
<feature type="binding site" evidence="8">
    <location>
        <position position="194"/>
    </location>
    <ligand>
        <name>ATP</name>
        <dbReference type="ChEBI" id="CHEBI:30616"/>
    </ligand>
</feature>
<name>A0A0A1GYQ7_9LACO</name>
<dbReference type="PROSITE" id="PS50975">
    <property type="entry name" value="ATP_GRASP"/>
    <property type="match status" value="1"/>
</dbReference>
<keyword evidence="5 8" id="KW-0658">Purine biosynthesis</keyword>
<comment type="similarity">
    <text evidence="8 9">Belongs to the PurK/PurT family.</text>
</comment>
<proteinExistence type="inferred from homology"/>
<dbReference type="Gene3D" id="3.30.470.20">
    <property type="entry name" value="ATP-grasp fold, B domain"/>
    <property type="match status" value="1"/>
</dbReference>
<dbReference type="HAMAP" id="MF_01928">
    <property type="entry name" value="PurK"/>
    <property type="match status" value="1"/>
</dbReference>
<dbReference type="GO" id="GO:0005829">
    <property type="term" value="C:cytosol"/>
    <property type="evidence" value="ECO:0007669"/>
    <property type="project" value="TreeGrafter"/>
</dbReference>
<dbReference type="Proteomes" id="UP000031620">
    <property type="component" value="Chromosome"/>
</dbReference>
<dbReference type="EC" id="6.3.4.18" evidence="8 9"/>
<dbReference type="Gene3D" id="3.40.50.20">
    <property type="match status" value="1"/>
</dbReference>
<keyword evidence="6 8" id="KW-0067">ATP-binding</keyword>
<protein>
    <recommendedName>
        <fullName evidence="8 9">N5-carboxyaminoimidazole ribonucleotide synthase</fullName>
        <shortName evidence="8 9">N5-CAIR synthase</shortName>
        <ecNumber evidence="8 9">6.3.4.18</ecNumber>
    </recommendedName>
    <alternativeName>
        <fullName evidence="8 9">5-(carboxyamino)imidazole ribonucleotide synthetase</fullName>
    </alternativeName>
</protein>
<evidence type="ECO:0000256" key="4">
    <source>
        <dbReference type="ARBA" id="ARBA00022741"/>
    </source>
</evidence>
<dbReference type="Pfam" id="PF17769">
    <property type="entry name" value="PurK_C"/>
    <property type="match status" value="1"/>
</dbReference>
<dbReference type="NCBIfam" id="TIGR01161">
    <property type="entry name" value="purK"/>
    <property type="match status" value="1"/>
</dbReference>
<dbReference type="SUPFAM" id="SSF56059">
    <property type="entry name" value="Glutathione synthetase ATP-binding domain-like"/>
    <property type="match status" value="1"/>
</dbReference>
<dbReference type="Pfam" id="PF22660">
    <property type="entry name" value="RS_preATP-grasp-like"/>
    <property type="match status" value="1"/>
</dbReference>
<keyword evidence="3 8" id="KW-0436">Ligase</keyword>
<dbReference type="InterPro" id="IPR005875">
    <property type="entry name" value="PurK"/>
</dbReference>
<dbReference type="RefSeq" id="WP_041093518.1">
    <property type="nucleotide sequence ID" value="NZ_AP014680.1"/>
</dbReference>
<comment type="function">
    <text evidence="9">Catalyzes the ATP-dependent conversion of 5-aminoimidazole ribonucleotide (AIR) and HCO(3)- to N5-carboxyaminoimidazole ribonucleotide (N5-CAIR).</text>
</comment>
<comment type="function">
    <text evidence="8">Catalyzes the ATP-dependent conversion of 5-aminoimidazole ribonucleotide (AIR) and HCO(3)(-) to N5-carboxyaminoimidazole ribonucleotide (N5-CAIR).</text>
</comment>
<evidence type="ECO:0000256" key="8">
    <source>
        <dbReference type="HAMAP-Rule" id="MF_01928"/>
    </source>
</evidence>
<dbReference type="InterPro" id="IPR011761">
    <property type="entry name" value="ATP-grasp"/>
</dbReference>
<dbReference type="AlphaFoldDB" id="A0A0A1GYQ7"/>
<dbReference type="InterPro" id="IPR054350">
    <property type="entry name" value="PurT/PurK_preATP-grasp"/>
</dbReference>
<comment type="subunit">
    <text evidence="8 9">Homodimer.</text>
</comment>
<evidence type="ECO:0000256" key="2">
    <source>
        <dbReference type="ARBA" id="ARBA00001946"/>
    </source>
</evidence>
<dbReference type="NCBIfam" id="NF004679">
    <property type="entry name" value="PRK06019.1-5"/>
    <property type="match status" value="1"/>
</dbReference>
<dbReference type="GO" id="GO:0004638">
    <property type="term" value="F:phosphoribosylaminoimidazole carboxylase activity"/>
    <property type="evidence" value="ECO:0007669"/>
    <property type="project" value="InterPro"/>
</dbReference>
<feature type="binding site" evidence="8">
    <location>
        <begin position="156"/>
        <end position="162"/>
    </location>
    <ligand>
        <name>ATP</name>
        <dbReference type="ChEBI" id="CHEBI:30616"/>
    </ligand>
</feature>
<dbReference type="Pfam" id="PF02222">
    <property type="entry name" value="ATP-grasp"/>
    <property type="match status" value="1"/>
</dbReference>
<dbReference type="GO" id="GO:0006189">
    <property type="term" value="P:'de novo' IMP biosynthetic process"/>
    <property type="evidence" value="ECO:0007669"/>
    <property type="project" value="UniProtKB-UniRule"/>
</dbReference>
<accession>A0A0A1GYQ7</accession>
<dbReference type="UniPathway" id="UPA00074">
    <property type="reaction ID" value="UER00942"/>
</dbReference>
<dbReference type="Gene3D" id="3.30.1490.20">
    <property type="entry name" value="ATP-grasp fold, A domain"/>
    <property type="match status" value="1"/>
</dbReference>
<dbReference type="InterPro" id="IPR011054">
    <property type="entry name" value="Rudment_hybrid_motif"/>
</dbReference>
<dbReference type="STRING" id="1291742.LOOC260_110820"/>
<evidence type="ECO:0000256" key="6">
    <source>
        <dbReference type="ARBA" id="ARBA00022840"/>
    </source>
</evidence>
<dbReference type="GO" id="GO:0046872">
    <property type="term" value="F:metal ion binding"/>
    <property type="evidence" value="ECO:0007669"/>
    <property type="project" value="InterPro"/>
</dbReference>
<evidence type="ECO:0000259" key="10">
    <source>
        <dbReference type="PROSITE" id="PS50975"/>
    </source>
</evidence>
<evidence type="ECO:0000256" key="5">
    <source>
        <dbReference type="ARBA" id="ARBA00022755"/>
    </source>
</evidence>
<dbReference type="FunFam" id="3.40.50.20:FF:000016">
    <property type="entry name" value="N5-carboxyaminoimidazole ribonucleotide synthase"/>
    <property type="match status" value="1"/>
</dbReference>
<dbReference type="InterPro" id="IPR013815">
    <property type="entry name" value="ATP_grasp_subdomain_1"/>
</dbReference>
<dbReference type="EMBL" id="AP014680">
    <property type="protein sequence ID" value="BAP85621.1"/>
    <property type="molecule type" value="Genomic_DNA"/>
</dbReference>
<reference evidence="11 12" key="1">
    <citation type="submission" date="2014-11" db="EMBL/GenBank/DDBJ databases">
        <title>Complete genome sequence and analysis of Lactobacillus hokkaidonensis LOOC260T.</title>
        <authorList>
            <person name="Tanizawa Y."/>
            <person name="Tohno M."/>
            <person name="Kaminuma E."/>
            <person name="Nakamura Y."/>
            <person name="Arita M."/>
        </authorList>
    </citation>
    <scope>NUCLEOTIDE SEQUENCE [LARGE SCALE GENOMIC DNA]</scope>
    <source>
        <strain evidence="11 12">LOOC260</strain>
    </source>
</reference>
<evidence type="ECO:0000256" key="1">
    <source>
        <dbReference type="ARBA" id="ARBA00001936"/>
    </source>
</evidence>
<evidence type="ECO:0000313" key="12">
    <source>
        <dbReference type="Proteomes" id="UP000031620"/>
    </source>
</evidence>
<feature type="binding site" evidence="8">
    <location>
        <position position="217"/>
    </location>
    <ligand>
        <name>ATP</name>
        <dbReference type="ChEBI" id="CHEBI:30616"/>
    </ligand>
</feature>
<evidence type="ECO:0000256" key="7">
    <source>
        <dbReference type="ARBA" id="ARBA00023211"/>
    </source>
</evidence>
<feature type="binding site" evidence="8">
    <location>
        <position position="111"/>
    </location>
    <ligand>
        <name>ATP</name>
        <dbReference type="ChEBI" id="CHEBI:30616"/>
    </ligand>
</feature>